<comment type="caution">
    <text evidence="11">The sequence shown here is derived from an EMBL/GenBank/DDBJ whole genome shotgun (WGS) entry which is preliminary data.</text>
</comment>
<sequence>MTVSRQPSTTSLGRYVRTMSPMPQGERTSDFCNTFWGVDDIGVGVLFTRMRGAMRTMEELRNFWKERAAIEDDYAKRLAKLAKYPLGKDEIGDIRNCLEIVVLETQNQSKFHNRLSYTISKELEAKAAQFHTDQGTHKKNWQAPIEKAFKAKQAQEGYVNKAREKYEQDCIRINSFTAQSTLVQGKELEKITLKLERAKQTVQANNRDYVNFSKAYADTAAKWEQDWKTFCDSCQDMEEERLEFIKDSLWGFANVVSAVCVFDDNSCEKLRVALEEAEVERDMENFVRDYGTGSQIPDTPAIIDYNRPNTIPSSSSDPTFHVADFVRVARPHKKRKVSDKLSEDDPPKSKRDDLQRQPSRHSVTSSVTPPPPPPPVVEEEPKVNIAGLGAGGSRQANENVPSINGTSSPVKADVDRKSTAVSRKPPQDPMAESIVPNAQTFMKVGNNAYPVDVSRDPQEQSGSSTSIVNNHSPSKDVDTEDPLAKTLAELNNVVSTQGGTRRNSMWKPPQNVQHPQPRAADPPLQSSGTSQAFGGPSRQATLASPASRPGSSASPAPRDYRNSAEMVVGAHPTASRPVSPSPGPSNPPTAAFMKPRNSLDPSDSEVIKGVLTDYHQSLPGERKSISRRGSYSAPSPSPSTERQQQFQNLGRPPSQMGHTGVGAHGSRSNSPQPLSRGPSPAPGYIPAPPAPSIQRSASPNKVGIALDPSGRVLHDDMAPRYQHQHQHQQHQQHQHQQQRPTVPQQPPPPPLQQQQPSYAQPVQRRSSYMNMGPVIPPPPPPVQPTYTPGPPSGYTAPPPAPVPVTTSYHQMQYSAPPPAQYQAPMQQQVFQPQPQVYGNAGKNGMQRATSAASGYYTNGTPAPGRQMHVQGGSGYQQPAPMYGRSPSPQPPPPPAPPQEENPILFYVKALYDYTATIDEEFDFQAGDVIAVTATPEDGWWSGHLLDDARSQPGRHIFPSNFVCLF</sequence>
<comment type="subcellular location">
    <subcellularLocation>
        <location evidence="1">Cytoplasm</location>
        <location evidence="1">Cytoskeleton</location>
    </subcellularLocation>
</comment>
<keyword evidence="12" id="KW-1185">Reference proteome</keyword>
<feature type="compositionally biased region" description="Polar residues" evidence="8">
    <location>
        <begin position="307"/>
        <end position="318"/>
    </location>
</feature>
<dbReference type="InterPro" id="IPR031160">
    <property type="entry name" value="F_BAR_dom"/>
</dbReference>
<evidence type="ECO:0000256" key="4">
    <source>
        <dbReference type="ARBA" id="ARBA00022553"/>
    </source>
</evidence>
<dbReference type="Pfam" id="PF00018">
    <property type="entry name" value="SH3_1"/>
    <property type="match status" value="1"/>
</dbReference>
<dbReference type="AlphaFoldDB" id="A0A9P8AW31"/>
<feature type="compositionally biased region" description="Pro residues" evidence="8">
    <location>
        <begin position="679"/>
        <end position="691"/>
    </location>
</feature>
<evidence type="ECO:0000259" key="9">
    <source>
        <dbReference type="PROSITE" id="PS50002"/>
    </source>
</evidence>
<feature type="domain" description="SH3" evidence="9">
    <location>
        <begin position="902"/>
        <end position="965"/>
    </location>
</feature>
<gene>
    <name evidence="11" type="ORF">BT62DRAFT_885899</name>
</gene>
<evidence type="ECO:0000256" key="8">
    <source>
        <dbReference type="SAM" id="MobiDB-lite"/>
    </source>
</evidence>
<dbReference type="PANTHER" id="PTHR23065:SF7">
    <property type="entry name" value="NOSTRIN, ISOFORM H"/>
    <property type="match status" value="1"/>
</dbReference>
<dbReference type="FunFam" id="2.30.30.40:FF:000312">
    <property type="entry name" value="Related to Cell division control protein 15"/>
    <property type="match status" value="1"/>
</dbReference>
<dbReference type="Pfam" id="PF00611">
    <property type="entry name" value="FCH"/>
    <property type="match status" value="1"/>
</dbReference>
<dbReference type="FunFam" id="1.20.1270.60:FF:000045">
    <property type="entry name" value="Cell division control protein"/>
    <property type="match status" value="1"/>
</dbReference>
<feature type="compositionally biased region" description="Pro residues" evidence="8">
    <location>
        <begin position="774"/>
        <end position="802"/>
    </location>
</feature>
<reference evidence="11" key="1">
    <citation type="submission" date="2020-11" db="EMBL/GenBank/DDBJ databases">
        <title>Adaptations for nitrogen fixation in a non-lichenized fungal sporocarp promotes dispersal by wood-feeding termites.</title>
        <authorList>
            <consortium name="DOE Joint Genome Institute"/>
            <person name="Koch R.A."/>
            <person name="Yoon G."/>
            <person name="Arayal U."/>
            <person name="Lail K."/>
            <person name="Amirebrahimi M."/>
            <person name="Labutti K."/>
            <person name="Lipzen A."/>
            <person name="Riley R."/>
            <person name="Barry K."/>
            <person name="Henrissat B."/>
            <person name="Grigoriev I.V."/>
            <person name="Herr J.R."/>
            <person name="Aime M.C."/>
        </authorList>
    </citation>
    <scope>NUCLEOTIDE SEQUENCE</scope>
    <source>
        <strain evidence="11">MCA 3950</strain>
    </source>
</reference>
<evidence type="ECO:0008006" key="13">
    <source>
        <dbReference type="Google" id="ProtNLM"/>
    </source>
</evidence>
<feature type="compositionally biased region" description="Basic and acidic residues" evidence="8">
    <location>
        <begin position="338"/>
        <end position="355"/>
    </location>
</feature>
<keyword evidence="5" id="KW-0206">Cytoskeleton</keyword>
<dbReference type="Gene3D" id="1.20.1270.60">
    <property type="entry name" value="Arfaptin homology (AH) domain/BAR domain"/>
    <property type="match status" value="1"/>
</dbReference>
<feature type="compositionally biased region" description="Polar residues" evidence="8">
    <location>
        <begin position="1"/>
        <end position="12"/>
    </location>
</feature>
<dbReference type="InterPro" id="IPR027267">
    <property type="entry name" value="AH/BAR_dom_sf"/>
</dbReference>
<dbReference type="SMART" id="SM00326">
    <property type="entry name" value="SH3"/>
    <property type="match status" value="1"/>
</dbReference>
<feature type="compositionally biased region" description="Polar residues" evidence="8">
    <location>
        <begin position="459"/>
        <end position="472"/>
    </location>
</feature>
<name>A0A9P8AW31_9AGAR</name>
<dbReference type="GO" id="GO:0120104">
    <property type="term" value="C:mitotic actomyosin contractile ring, proximal layer"/>
    <property type="evidence" value="ECO:0007669"/>
    <property type="project" value="TreeGrafter"/>
</dbReference>
<dbReference type="SUPFAM" id="SSF50044">
    <property type="entry name" value="SH3-domain"/>
    <property type="match status" value="1"/>
</dbReference>
<accession>A0A9P8AW31</accession>
<evidence type="ECO:0000313" key="11">
    <source>
        <dbReference type="EMBL" id="KAG7449945.1"/>
    </source>
</evidence>
<dbReference type="InterPro" id="IPR001452">
    <property type="entry name" value="SH3_domain"/>
</dbReference>
<feature type="compositionally biased region" description="Polar residues" evidence="8">
    <location>
        <begin position="627"/>
        <end position="648"/>
    </location>
</feature>
<dbReference type="PROSITE" id="PS51741">
    <property type="entry name" value="F_BAR"/>
    <property type="match status" value="1"/>
</dbReference>
<dbReference type="CDD" id="cd07651">
    <property type="entry name" value="F-BAR_PombeCdc15_like"/>
    <property type="match status" value="1"/>
</dbReference>
<feature type="compositionally biased region" description="Low complexity" evidence="8">
    <location>
        <begin position="752"/>
        <end position="763"/>
    </location>
</feature>
<dbReference type="Proteomes" id="UP000812287">
    <property type="component" value="Unassembled WGS sequence"/>
</dbReference>
<feature type="compositionally biased region" description="Low complexity" evidence="8">
    <location>
        <begin position="543"/>
        <end position="557"/>
    </location>
</feature>
<protein>
    <recommendedName>
        <fullName evidence="13">SH3 domain-containing protein</fullName>
    </recommendedName>
</protein>
<feature type="compositionally biased region" description="Polar residues" evidence="8">
    <location>
        <begin position="394"/>
        <end position="409"/>
    </location>
</feature>
<evidence type="ECO:0000256" key="5">
    <source>
        <dbReference type="ARBA" id="ARBA00023212"/>
    </source>
</evidence>
<proteinExistence type="predicted"/>
<keyword evidence="2 6" id="KW-0728">SH3 domain</keyword>
<dbReference type="OrthoDB" id="19092at2759"/>
<keyword evidence="7" id="KW-0175">Coiled coil</keyword>
<evidence type="ECO:0000259" key="10">
    <source>
        <dbReference type="PROSITE" id="PS51741"/>
    </source>
</evidence>
<dbReference type="PROSITE" id="PS50002">
    <property type="entry name" value="SH3"/>
    <property type="match status" value="1"/>
</dbReference>
<feature type="region of interest" description="Disordered" evidence="8">
    <location>
        <begin position="289"/>
        <end position="319"/>
    </location>
</feature>
<dbReference type="GeneID" id="66105153"/>
<evidence type="ECO:0000256" key="3">
    <source>
        <dbReference type="ARBA" id="ARBA00022490"/>
    </source>
</evidence>
<organism evidence="11 12">
    <name type="scientific">Guyanagaster necrorhizus</name>
    <dbReference type="NCBI Taxonomy" id="856835"/>
    <lineage>
        <taxon>Eukaryota</taxon>
        <taxon>Fungi</taxon>
        <taxon>Dikarya</taxon>
        <taxon>Basidiomycota</taxon>
        <taxon>Agaricomycotina</taxon>
        <taxon>Agaricomycetes</taxon>
        <taxon>Agaricomycetidae</taxon>
        <taxon>Agaricales</taxon>
        <taxon>Marasmiineae</taxon>
        <taxon>Physalacriaceae</taxon>
        <taxon>Guyanagaster</taxon>
    </lineage>
</organism>
<feature type="compositionally biased region" description="Polar residues" evidence="8">
    <location>
        <begin position="492"/>
        <end position="503"/>
    </location>
</feature>
<keyword evidence="4" id="KW-0597">Phosphoprotein</keyword>
<dbReference type="CDD" id="cd00174">
    <property type="entry name" value="SH3"/>
    <property type="match status" value="1"/>
</dbReference>
<keyword evidence="3" id="KW-0963">Cytoplasm</keyword>
<evidence type="ECO:0000313" key="12">
    <source>
        <dbReference type="Proteomes" id="UP000812287"/>
    </source>
</evidence>
<feature type="compositionally biased region" description="Basic residues" evidence="8">
    <location>
        <begin position="722"/>
        <end position="733"/>
    </location>
</feature>
<evidence type="ECO:0000256" key="1">
    <source>
        <dbReference type="ARBA" id="ARBA00004245"/>
    </source>
</evidence>
<dbReference type="GO" id="GO:0030036">
    <property type="term" value="P:actin cytoskeleton organization"/>
    <property type="evidence" value="ECO:0007669"/>
    <property type="project" value="UniProtKB-ARBA"/>
</dbReference>
<dbReference type="SMART" id="SM00055">
    <property type="entry name" value="FCH"/>
    <property type="match status" value="1"/>
</dbReference>
<dbReference type="GO" id="GO:0009898">
    <property type="term" value="C:cytoplasmic side of plasma membrane"/>
    <property type="evidence" value="ECO:0007669"/>
    <property type="project" value="TreeGrafter"/>
</dbReference>
<feature type="compositionally biased region" description="Polar residues" evidence="8">
    <location>
        <begin position="524"/>
        <end position="542"/>
    </location>
</feature>
<feature type="region of interest" description="Disordered" evidence="8">
    <location>
        <begin position="331"/>
        <end position="809"/>
    </location>
</feature>
<evidence type="ECO:0000256" key="2">
    <source>
        <dbReference type="ARBA" id="ARBA00022443"/>
    </source>
</evidence>
<evidence type="ECO:0000256" key="6">
    <source>
        <dbReference type="PROSITE-ProRule" id="PRU00192"/>
    </source>
</evidence>
<feature type="region of interest" description="Disordered" evidence="8">
    <location>
        <begin position="1"/>
        <end position="23"/>
    </location>
</feature>
<dbReference type="Gene3D" id="2.30.30.40">
    <property type="entry name" value="SH3 Domains"/>
    <property type="match status" value="1"/>
</dbReference>
<dbReference type="GO" id="GO:0005543">
    <property type="term" value="F:phospholipid binding"/>
    <property type="evidence" value="ECO:0007669"/>
    <property type="project" value="TreeGrafter"/>
</dbReference>
<dbReference type="EMBL" id="MU250527">
    <property type="protein sequence ID" value="KAG7449945.1"/>
    <property type="molecule type" value="Genomic_DNA"/>
</dbReference>
<dbReference type="InterPro" id="IPR001060">
    <property type="entry name" value="FCH_dom"/>
</dbReference>
<dbReference type="SUPFAM" id="SSF103657">
    <property type="entry name" value="BAR/IMD domain-like"/>
    <property type="match status" value="1"/>
</dbReference>
<feature type="domain" description="F-BAR" evidence="10">
    <location>
        <begin position="29"/>
        <end position="282"/>
    </location>
</feature>
<dbReference type="InterPro" id="IPR036028">
    <property type="entry name" value="SH3-like_dom_sf"/>
</dbReference>
<dbReference type="RefSeq" id="XP_043043445.1">
    <property type="nucleotide sequence ID" value="XM_043182856.1"/>
</dbReference>
<dbReference type="PANTHER" id="PTHR23065">
    <property type="entry name" value="PROLINE-SERINE-THREONINE PHOSPHATASE INTERACTING PROTEIN 1"/>
    <property type="match status" value="1"/>
</dbReference>
<evidence type="ECO:0000256" key="7">
    <source>
        <dbReference type="PROSITE-ProRule" id="PRU01077"/>
    </source>
</evidence>
<feature type="region of interest" description="Disordered" evidence="8">
    <location>
        <begin position="852"/>
        <end position="900"/>
    </location>
</feature>
<feature type="compositionally biased region" description="Pro residues" evidence="8">
    <location>
        <begin position="887"/>
        <end position="899"/>
    </location>
</feature>